<sequence>QAPRPFVGPSSGRLLCFQPRPPASSVHLLGMGSAGNRDGRPSIEMASTGSCLPLPPWNLLLPVLRKVQLERCPALLIAPNWSSAIWYPLLQQLAIKPPFLLSRSDIVASNGAELPLTTNKRWSIFA</sequence>
<evidence type="ECO:0000313" key="1">
    <source>
        <dbReference type="EMBL" id="CEP07323.1"/>
    </source>
</evidence>
<dbReference type="AlphaFoldDB" id="A0A0B7MW22"/>
<reference evidence="1 2" key="1">
    <citation type="submission" date="2014-09" db="EMBL/GenBank/DDBJ databases">
        <authorList>
            <person name="Ellenberger Sabrina"/>
        </authorList>
    </citation>
    <scope>NUCLEOTIDE SEQUENCE [LARGE SCALE GENOMIC DNA]</scope>
    <source>
        <strain evidence="1 2">CBS 412.66</strain>
    </source>
</reference>
<dbReference type="Proteomes" id="UP000054107">
    <property type="component" value="Unassembled WGS sequence"/>
</dbReference>
<proteinExistence type="predicted"/>
<gene>
    <name evidence="1" type="primary">PARPA_00607.1 scaffold 995</name>
</gene>
<keyword evidence="2" id="KW-1185">Reference proteome</keyword>
<accession>A0A0B7MW22</accession>
<name>A0A0B7MW22_9FUNG</name>
<protein>
    <submittedName>
        <fullName evidence="1">Uncharacterized protein</fullName>
    </submittedName>
</protein>
<dbReference type="EMBL" id="LN719205">
    <property type="protein sequence ID" value="CEP07323.1"/>
    <property type="molecule type" value="Genomic_DNA"/>
</dbReference>
<feature type="non-terminal residue" evidence="1">
    <location>
        <position position="1"/>
    </location>
</feature>
<evidence type="ECO:0000313" key="2">
    <source>
        <dbReference type="Proteomes" id="UP000054107"/>
    </source>
</evidence>
<organism evidence="1 2">
    <name type="scientific">Parasitella parasitica</name>
    <dbReference type="NCBI Taxonomy" id="35722"/>
    <lineage>
        <taxon>Eukaryota</taxon>
        <taxon>Fungi</taxon>
        <taxon>Fungi incertae sedis</taxon>
        <taxon>Mucoromycota</taxon>
        <taxon>Mucoromycotina</taxon>
        <taxon>Mucoromycetes</taxon>
        <taxon>Mucorales</taxon>
        <taxon>Mucorineae</taxon>
        <taxon>Mucoraceae</taxon>
        <taxon>Parasitella</taxon>
    </lineage>
</organism>